<keyword evidence="3" id="KW-0732">Signal</keyword>
<keyword evidence="2" id="KW-0812">Transmembrane</keyword>
<dbReference type="Proteomes" id="UP000838756">
    <property type="component" value="Unassembled WGS sequence"/>
</dbReference>
<evidence type="ECO:0000256" key="2">
    <source>
        <dbReference type="SAM" id="Phobius"/>
    </source>
</evidence>
<sequence length="379" mass="39977">MIWALVACAATACIYTGAQAQPTSCKTDDQCQTDFYCDRDVAYTCRRCLDCEQLKREPRRVPSHCVKSVAECGSCIAGLVGDVNLDCVSPDARSDDAAIPAYVWVIISIGLLLFALVVVIVIYVLRNTYTFKILASTRASVQSPCSVGASASAGVGAASAPELPPPYNAHYSAVRPSSPPPQSPEPVHNEDAHHNGEESSWPFIKRTPSGYGENYSGAARESAGSQAARVFSNPHYVRGPLLPPSYDATGVVGVTAGENANATTSDDERDTFAHDEDTMESTWTPDAGDDHNGNISGGAVAELSSQLDTARGTALIRAPHSHPPCGWQDTNNNRNGNETFGSAEGAAGAGSSGAPSFIINVVQTINTQQAPPHRHDPTC</sequence>
<keyword evidence="5" id="KW-1185">Reference proteome</keyword>
<comment type="caution">
    <text evidence="4">The sequence shown here is derived from an EMBL/GenBank/DDBJ whole genome shotgun (WGS) entry which is preliminary data.</text>
</comment>
<keyword evidence="2" id="KW-1133">Transmembrane helix</keyword>
<reference evidence="4" key="1">
    <citation type="submission" date="2022-03" db="EMBL/GenBank/DDBJ databases">
        <authorList>
            <person name="Lindestad O."/>
        </authorList>
    </citation>
    <scope>NUCLEOTIDE SEQUENCE</scope>
</reference>
<dbReference type="AlphaFoldDB" id="A0A8S4SN74"/>
<feature type="chain" id="PRO_5035887501" evidence="3">
    <location>
        <begin position="21"/>
        <end position="379"/>
    </location>
</feature>
<proteinExistence type="predicted"/>
<dbReference type="EMBL" id="CAKXAJ010026420">
    <property type="protein sequence ID" value="CAH2268178.1"/>
    <property type="molecule type" value="Genomic_DNA"/>
</dbReference>
<gene>
    <name evidence="4" type="primary">jg8185</name>
    <name evidence="4" type="ORF">PAEG_LOCUS26573</name>
</gene>
<feature type="region of interest" description="Disordered" evidence="1">
    <location>
        <begin position="317"/>
        <end position="351"/>
    </location>
</feature>
<keyword evidence="2" id="KW-0472">Membrane</keyword>
<name>A0A8S4SN74_9NEOP</name>
<feature type="region of interest" description="Disordered" evidence="1">
    <location>
        <begin position="168"/>
        <end position="207"/>
    </location>
</feature>
<protein>
    <submittedName>
        <fullName evidence="4">Jg8185 protein</fullName>
    </submittedName>
</protein>
<evidence type="ECO:0000256" key="3">
    <source>
        <dbReference type="SAM" id="SignalP"/>
    </source>
</evidence>
<feature type="transmembrane region" description="Helical" evidence="2">
    <location>
        <begin position="101"/>
        <end position="125"/>
    </location>
</feature>
<organism evidence="4 5">
    <name type="scientific">Pararge aegeria aegeria</name>
    <dbReference type="NCBI Taxonomy" id="348720"/>
    <lineage>
        <taxon>Eukaryota</taxon>
        <taxon>Metazoa</taxon>
        <taxon>Ecdysozoa</taxon>
        <taxon>Arthropoda</taxon>
        <taxon>Hexapoda</taxon>
        <taxon>Insecta</taxon>
        <taxon>Pterygota</taxon>
        <taxon>Neoptera</taxon>
        <taxon>Endopterygota</taxon>
        <taxon>Lepidoptera</taxon>
        <taxon>Glossata</taxon>
        <taxon>Ditrysia</taxon>
        <taxon>Papilionoidea</taxon>
        <taxon>Nymphalidae</taxon>
        <taxon>Satyrinae</taxon>
        <taxon>Satyrini</taxon>
        <taxon>Parargina</taxon>
        <taxon>Pararge</taxon>
    </lineage>
</organism>
<feature type="signal peptide" evidence="3">
    <location>
        <begin position="1"/>
        <end position="20"/>
    </location>
</feature>
<dbReference type="OrthoDB" id="6368224at2759"/>
<evidence type="ECO:0000256" key="1">
    <source>
        <dbReference type="SAM" id="MobiDB-lite"/>
    </source>
</evidence>
<feature type="compositionally biased region" description="Polar residues" evidence="1">
    <location>
        <begin position="328"/>
        <end position="340"/>
    </location>
</feature>
<accession>A0A8S4SN74</accession>
<feature type="compositionally biased region" description="Basic and acidic residues" evidence="1">
    <location>
        <begin position="187"/>
        <end position="197"/>
    </location>
</feature>
<evidence type="ECO:0000313" key="5">
    <source>
        <dbReference type="Proteomes" id="UP000838756"/>
    </source>
</evidence>
<evidence type="ECO:0000313" key="4">
    <source>
        <dbReference type="EMBL" id="CAH2268178.1"/>
    </source>
</evidence>